<dbReference type="EMBL" id="JARQWQ010000019">
    <property type="protein sequence ID" value="KAK2565732.1"/>
    <property type="molecule type" value="Genomic_DNA"/>
</dbReference>
<dbReference type="AlphaFoldDB" id="A0AAD9QQM4"/>
<organism evidence="1 2">
    <name type="scientific">Acropora cervicornis</name>
    <name type="common">Staghorn coral</name>
    <dbReference type="NCBI Taxonomy" id="6130"/>
    <lineage>
        <taxon>Eukaryota</taxon>
        <taxon>Metazoa</taxon>
        <taxon>Cnidaria</taxon>
        <taxon>Anthozoa</taxon>
        <taxon>Hexacorallia</taxon>
        <taxon>Scleractinia</taxon>
        <taxon>Astrocoeniina</taxon>
        <taxon>Acroporidae</taxon>
        <taxon>Acropora</taxon>
    </lineage>
</organism>
<dbReference type="PANTHER" id="PTHR47510:SF3">
    <property type="entry name" value="ENDO_EXONUCLEASE_PHOSPHATASE DOMAIN-CONTAINING PROTEIN"/>
    <property type="match status" value="1"/>
</dbReference>
<evidence type="ECO:0000313" key="2">
    <source>
        <dbReference type="Proteomes" id="UP001249851"/>
    </source>
</evidence>
<comment type="caution">
    <text evidence="1">The sequence shown here is derived from an EMBL/GenBank/DDBJ whole genome shotgun (WGS) entry which is preliminary data.</text>
</comment>
<dbReference type="PANTHER" id="PTHR47510">
    <property type="entry name" value="REVERSE TRANSCRIPTASE DOMAIN-CONTAINING PROTEIN"/>
    <property type="match status" value="1"/>
</dbReference>
<protein>
    <submittedName>
        <fullName evidence="1">Uncharacterized protein</fullName>
    </submittedName>
</protein>
<reference evidence="1" key="1">
    <citation type="journal article" date="2023" name="G3 (Bethesda)">
        <title>Whole genome assembly and annotation of the endangered Caribbean coral Acropora cervicornis.</title>
        <authorList>
            <person name="Selwyn J.D."/>
            <person name="Vollmer S.V."/>
        </authorList>
    </citation>
    <scope>NUCLEOTIDE SEQUENCE</scope>
    <source>
        <tissue evidence="1">Whole Organism</tissue>
    </source>
</reference>
<accession>A0AAD9QQM4</accession>
<sequence>TYNRSALLSLRFYWRNSTLNSKPLSSFVWSALKSAGVLKRTRGKRGGTKCQVDGRRYRIQTIDEIAHTITSMDAELALFTETWLSSTVPDEPINMATRSSGSIASAGNMACSRLADYYHPGHEVLWADLRPRRLPRGFSNIIVGVVYQYPDADDAAMNEYLISTIMFLEATYPSCDYFFDPIRLPPYGLSDHATVYLGSSARSASKPKHKIIKSSDKRPSKVNSVGRYLLEIPWSSLLSSDESCEGEFSLLTEVINYGLDTIMPVRSIKIHETDRPWVSTHLKQLIIRRRKAFLRSLEIKLTATASAAVWSITRIRSPRKRERKNFQQTDCFCFNTEMSCPLAPIVDEVRHTVKYANLDLVFHYNVVALESYIVIRRDRTETTWRCVRVYQEYDKVYSFRRFLRPFFEVGDTALFILRCSITRQALITSRRVCHLLKHGFPTVAFVWWENLTGYELYGLEPTTTR</sequence>
<feature type="non-terminal residue" evidence="1">
    <location>
        <position position="465"/>
    </location>
</feature>
<keyword evidence="2" id="KW-1185">Reference proteome</keyword>
<dbReference type="Proteomes" id="UP001249851">
    <property type="component" value="Unassembled WGS sequence"/>
</dbReference>
<proteinExistence type="predicted"/>
<reference evidence="1" key="2">
    <citation type="journal article" date="2023" name="Science">
        <title>Genomic signatures of disease resistance in endangered staghorn corals.</title>
        <authorList>
            <person name="Vollmer S.V."/>
            <person name="Selwyn J.D."/>
            <person name="Despard B.A."/>
            <person name="Roesel C.L."/>
        </authorList>
    </citation>
    <scope>NUCLEOTIDE SEQUENCE</scope>
    <source>
        <strain evidence="1">K2</strain>
    </source>
</reference>
<gene>
    <name evidence="1" type="ORF">P5673_010910</name>
</gene>
<name>A0AAD9QQM4_ACRCE</name>
<evidence type="ECO:0000313" key="1">
    <source>
        <dbReference type="EMBL" id="KAK2565732.1"/>
    </source>
</evidence>
<feature type="non-terminal residue" evidence="1">
    <location>
        <position position="1"/>
    </location>
</feature>